<dbReference type="EMBL" id="CAVLGL010000068">
    <property type="protein sequence ID" value="CAK1584744.1"/>
    <property type="molecule type" value="Genomic_DNA"/>
</dbReference>
<accession>A0AAV1KQ79</accession>
<protein>
    <recommendedName>
        <fullName evidence="3">Reverse transcriptase domain-containing protein</fullName>
    </recommendedName>
</protein>
<sequence length="113" mass="12592">MANRSIGANRSGDRSKVVVDEACSDYKPINTGVSQGSVLSPTLFLLHINDILQTGNNSTGYRTRIFQIYIDLENRLFYYKQTIKRFQSTCLLCTITVISHSVKITLVGVVCSL</sequence>
<organism evidence="1 2">
    <name type="scientific">Parnassius mnemosyne</name>
    <name type="common">clouded apollo</name>
    <dbReference type="NCBI Taxonomy" id="213953"/>
    <lineage>
        <taxon>Eukaryota</taxon>
        <taxon>Metazoa</taxon>
        <taxon>Ecdysozoa</taxon>
        <taxon>Arthropoda</taxon>
        <taxon>Hexapoda</taxon>
        <taxon>Insecta</taxon>
        <taxon>Pterygota</taxon>
        <taxon>Neoptera</taxon>
        <taxon>Endopterygota</taxon>
        <taxon>Lepidoptera</taxon>
        <taxon>Glossata</taxon>
        <taxon>Ditrysia</taxon>
        <taxon>Papilionoidea</taxon>
        <taxon>Papilionidae</taxon>
        <taxon>Parnassiinae</taxon>
        <taxon>Parnassini</taxon>
        <taxon>Parnassius</taxon>
        <taxon>Driopa</taxon>
    </lineage>
</organism>
<evidence type="ECO:0000313" key="2">
    <source>
        <dbReference type="Proteomes" id="UP001314205"/>
    </source>
</evidence>
<dbReference type="AlphaFoldDB" id="A0AAV1KQ79"/>
<comment type="caution">
    <text evidence="1">The sequence shown here is derived from an EMBL/GenBank/DDBJ whole genome shotgun (WGS) entry which is preliminary data.</text>
</comment>
<gene>
    <name evidence="1" type="ORF">PARMNEM_LOCUS5925</name>
</gene>
<evidence type="ECO:0000313" key="1">
    <source>
        <dbReference type="EMBL" id="CAK1584744.1"/>
    </source>
</evidence>
<reference evidence="1 2" key="1">
    <citation type="submission" date="2023-11" db="EMBL/GenBank/DDBJ databases">
        <authorList>
            <person name="Hedman E."/>
            <person name="Englund M."/>
            <person name="Stromberg M."/>
            <person name="Nyberg Akerstrom W."/>
            <person name="Nylinder S."/>
            <person name="Jareborg N."/>
            <person name="Kallberg Y."/>
            <person name="Kronander E."/>
        </authorList>
    </citation>
    <scope>NUCLEOTIDE SEQUENCE [LARGE SCALE GENOMIC DNA]</scope>
</reference>
<proteinExistence type="predicted"/>
<name>A0AAV1KQ79_9NEOP</name>
<keyword evidence="2" id="KW-1185">Reference proteome</keyword>
<evidence type="ECO:0008006" key="3">
    <source>
        <dbReference type="Google" id="ProtNLM"/>
    </source>
</evidence>
<dbReference type="Proteomes" id="UP001314205">
    <property type="component" value="Unassembled WGS sequence"/>
</dbReference>